<dbReference type="EMBL" id="UYRU01008308">
    <property type="protein sequence ID" value="VDK42046.1"/>
    <property type="molecule type" value="Genomic_DNA"/>
</dbReference>
<dbReference type="AlphaFoldDB" id="A0A3P6PQD0"/>
<evidence type="ECO:0000256" key="1">
    <source>
        <dbReference type="SAM" id="MobiDB-lite"/>
    </source>
</evidence>
<name>A0A3P6PQD0_DIBLA</name>
<feature type="region of interest" description="Disordered" evidence="1">
    <location>
        <begin position="1"/>
        <end position="97"/>
    </location>
</feature>
<reference evidence="2 3" key="1">
    <citation type="submission" date="2018-11" db="EMBL/GenBank/DDBJ databases">
        <authorList>
            <consortium name="Pathogen Informatics"/>
        </authorList>
    </citation>
    <scope>NUCLEOTIDE SEQUENCE [LARGE SCALE GENOMIC DNA]</scope>
</reference>
<proteinExistence type="predicted"/>
<organism evidence="2 3">
    <name type="scientific">Dibothriocephalus latus</name>
    <name type="common">Fish tapeworm</name>
    <name type="synonym">Diphyllobothrium latum</name>
    <dbReference type="NCBI Taxonomy" id="60516"/>
    <lineage>
        <taxon>Eukaryota</taxon>
        <taxon>Metazoa</taxon>
        <taxon>Spiralia</taxon>
        <taxon>Lophotrochozoa</taxon>
        <taxon>Platyhelminthes</taxon>
        <taxon>Cestoda</taxon>
        <taxon>Eucestoda</taxon>
        <taxon>Diphyllobothriidea</taxon>
        <taxon>Diphyllobothriidae</taxon>
        <taxon>Dibothriocephalus</taxon>
    </lineage>
</organism>
<evidence type="ECO:0000313" key="3">
    <source>
        <dbReference type="Proteomes" id="UP000281553"/>
    </source>
</evidence>
<feature type="compositionally biased region" description="Polar residues" evidence="1">
    <location>
        <begin position="9"/>
        <end position="34"/>
    </location>
</feature>
<dbReference type="OrthoDB" id="6248854at2759"/>
<feature type="compositionally biased region" description="Polar residues" evidence="1">
    <location>
        <begin position="57"/>
        <end position="70"/>
    </location>
</feature>
<dbReference type="Proteomes" id="UP000281553">
    <property type="component" value="Unassembled WGS sequence"/>
</dbReference>
<keyword evidence="3" id="KW-1185">Reference proteome</keyword>
<sequence length="139" mass="14784">MFTGDDESYSPSPKTNCPQTGQTDPVGAQATTLEQEAPVATDTNQEKVTDTAAAKLTVSSTPKPIPNSSGDKMAPLAETERLSNGDPKTPGNPKDHTDRIKAMKVEDAIERHVTPLKKPSPLSALLTPLHVVGIRDVDK</sequence>
<evidence type="ECO:0000313" key="2">
    <source>
        <dbReference type="EMBL" id="VDK42046.1"/>
    </source>
</evidence>
<gene>
    <name evidence="2" type="ORF">DILT_LOCUS1300</name>
</gene>
<accession>A0A3P6PQD0</accession>
<protein>
    <submittedName>
        <fullName evidence="2">Uncharacterized protein</fullName>
    </submittedName>
</protein>